<dbReference type="InterPro" id="IPR003959">
    <property type="entry name" value="ATPase_AAA_core"/>
</dbReference>
<keyword evidence="2" id="KW-0378">Hydrolase</keyword>
<organism evidence="2 3">
    <name type="scientific">Trifolium medium</name>
    <dbReference type="NCBI Taxonomy" id="97028"/>
    <lineage>
        <taxon>Eukaryota</taxon>
        <taxon>Viridiplantae</taxon>
        <taxon>Streptophyta</taxon>
        <taxon>Embryophyta</taxon>
        <taxon>Tracheophyta</taxon>
        <taxon>Spermatophyta</taxon>
        <taxon>Magnoliopsida</taxon>
        <taxon>eudicotyledons</taxon>
        <taxon>Gunneridae</taxon>
        <taxon>Pentapetalae</taxon>
        <taxon>rosids</taxon>
        <taxon>fabids</taxon>
        <taxon>Fabales</taxon>
        <taxon>Fabaceae</taxon>
        <taxon>Papilionoideae</taxon>
        <taxon>50 kb inversion clade</taxon>
        <taxon>NPAAA clade</taxon>
        <taxon>Hologalegina</taxon>
        <taxon>IRL clade</taxon>
        <taxon>Trifolieae</taxon>
        <taxon>Trifolium</taxon>
    </lineage>
</organism>
<sequence>MKNIFAAAKELSSCVIFFDDIDALGGNENLKDMKTALSQLLLELEGFKQYKEKPLIVIGATNRPNLLDKSLLKHGRFDRRVVVPYPDIEGRRQILNSHLSE</sequence>
<dbReference type="Gene3D" id="3.40.50.300">
    <property type="entry name" value="P-loop containing nucleotide triphosphate hydrolases"/>
    <property type="match status" value="1"/>
</dbReference>
<proteinExistence type="predicted"/>
<feature type="domain" description="ATPase AAA-type core" evidence="1">
    <location>
        <begin position="2"/>
        <end position="85"/>
    </location>
</feature>
<dbReference type="GO" id="GO:0006508">
    <property type="term" value="P:proteolysis"/>
    <property type="evidence" value="ECO:0007669"/>
    <property type="project" value="UniProtKB-KW"/>
</dbReference>
<dbReference type="EMBL" id="LXQA010060282">
    <property type="protein sequence ID" value="MCI05959.1"/>
    <property type="molecule type" value="Genomic_DNA"/>
</dbReference>
<dbReference type="PANTHER" id="PTHR23076">
    <property type="entry name" value="METALLOPROTEASE M41 FTSH"/>
    <property type="match status" value="1"/>
</dbReference>
<evidence type="ECO:0000259" key="1">
    <source>
        <dbReference type="Pfam" id="PF00004"/>
    </source>
</evidence>
<dbReference type="Gene3D" id="1.10.8.60">
    <property type="match status" value="1"/>
</dbReference>
<name>A0A392P3G6_9FABA</name>
<dbReference type="GO" id="GO:0009507">
    <property type="term" value="C:chloroplast"/>
    <property type="evidence" value="ECO:0007669"/>
    <property type="project" value="TreeGrafter"/>
</dbReference>
<dbReference type="Pfam" id="PF00004">
    <property type="entry name" value="AAA"/>
    <property type="match status" value="1"/>
</dbReference>
<protein>
    <submittedName>
        <fullName evidence="2">ATP-dependent zinc metalloprotease FTSH 4 mitochondrial-like</fullName>
    </submittedName>
</protein>
<accession>A0A392P3G6</accession>
<evidence type="ECO:0000313" key="3">
    <source>
        <dbReference type="Proteomes" id="UP000265520"/>
    </source>
</evidence>
<dbReference type="GO" id="GO:0045037">
    <property type="term" value="P:protein import into chloroplast stroma"/>
    <property type="evidence" value="ECO:0007669"/>
    <property type="project" value="TreeGrafter"/>
</dbReference>
<evidence type="ECO:0000313" key="2">
    <source>
        <dbReference type="EMBL" id="MCI05959.1"/>
    </source>
</evidence>
<keyword evidence="2" id="KW-0645">Protease</keyword>
<dbReference type="GO" id="GO:0004176">
    <property type="term" value="F:ATP-dependent peptidase activity"/>
    <property type="evidence" value="ECO:0007669"/>
    <property type="project" value="TreeGrafter"/>
</dbReference>
<reference evidence="2 3" key="1">
    <citation type="journal article" date="2018" name="Front. Plant Sci.">
        <title>Red Clover (Trifolium pratense) and Zigzag Clover (T. medium) - A Picture of Genomic Similarities and Differences.</title>
        <authorList>
            <person name="Dluhosova J."/>
            <person name="Istvanek J."/>
            <person name="Nedelnik J."/>
            <person name="Repkova J."/>
        </authorList>
    </citation>
    <scope>NUCLEOTIDE SEQUENCE [LARGE SCALE GENOMIC DNA]</scope>
    <source>
        <strain evidence="3">cv. 10/8</strain>
        <tissue evidence="2">Leaf</tissue>
    </source>
</reference>
<dbReference type="Proteomes" id="UP000265520">
    <property type="component" value="Unassembled WGS sequence"/>
</dbReference>
<comment type="caution">
    <text evidence="2">The sequence shown here is derived from an EMBL/GenBank/DDBJ whole genome shotgun (WGS) entry which is preliminary data.</text>
</comment>
<keyword evidence="3" id="KW-1185">Reference proteome</keyword>
<dbReference type="SUPFAM" id="SSF52540">
    <property type="entry name" value="P-loop containing nucleoside triphosphate hydrolases"/>
    <property type="match status" value="1"/>
</dbReference>
<feature type="non-terminal residue" evidence="2">
    <location>
        <position position="101"/>
    </location>
</feature>
<dbReference type="PANTHER" id="PTHR23076:SF37">
    <property type="entry name" value="ATP-DEPENDENT ZINC METALLOPROTEASE FTSH 4, MITOCHONDRIAL"/>
    <property type="match status" value="1"/>
</dbReference>
<dbReference type="GO" id="GO:0005524">
    <property type="term" value="F:ATP binding"/>
    <property type="evidence" value="ECO:0007669"/>
    <property type="project" value="InterPro"/>
</dbReference>
<dbReference type="GO" id="GO:0008237">
    <property type="term" value="F:metallopeptidase activity"/>
    <property type="evidence" value="ECO:0007669"/>
    <property type="project" value="UniProtKB-KW"/>
</dbReference>
<dbReference type="AlphaFoldDB" id="A0A392P3G6"/>
<dbReference type="GO" id="GO:0016887">
    <property type="term" value="F:ATP hydrolysis activity"/>
    <property type="evidence" value="ECO:0007669"/>
    <property type="project" value="InterPro"/>
</dbReference>
<dbReference type="InterPro" id="IPR027417">
    <property type="entry name" value="P-loop_NTPase"/>
</dbReference>
<keyword evidence="2" id="KW-0482">Metalloprotease</keyword>